<dbReference type="EMBL" id="JXLN01012870">
    <property type="protein sequence ID" value="KPM08911.1"/>
    <property type="molecule type" value="Genomic_DNA"/>
</dbReference>
<feature type="compositionally biased region" description="Polar residues" evidence="2">
    <location>
        <begin position="61"/>
        <end position="75"/>
    </location>
</feature>
<feature type="compositionally biased region" description="Basic and acidic residues" evidence="2">
    <location>
        <begin position="1"/>
        <end position="15"/>
    </location>
</feature>
<evidence type="ECO:0000313" key="3">
    <source>
        <dbReference type="EMBL" id="KPM08911.1"/>
    </source>
</evidence>
<evidence type="ECO:0000313" key="4">
    <source>
        <dbReference type="Proteomes" id="UP000616769"/>
    </source>
</evidence>
<feature type="region of interest" description="Disordered" evidence="2">
    <location>
        <begin position="548"/>
        <end position="576"/>
    </location>
</feature>
<feature type="region of interest" description="Disordered" evidence="2">
    <location>
        <begin position="1"/>
        <end position="23"/>
    </location>
</feature>
<gene>
    <name evidence="3" type="ORF">QR98_0074370</name>
</gene>
<accession>A0A132AD56</accession>
<keyword evidence="1" id="KW-0175">Coiled coil</keyword>
<feature type="region of interest" description="Disordered" evidence="2">
    <location>
        <begin position="460"/>
        <end position="488"/>
    </location>
</feature>
<reference evidence="3 4" key="1">
    <citation type="journal article" date="2015" name="Parasit. Vectors">
        <title>Draft genome of the scabies mite.</title>
        <authorList>
            <person name="Rider S.D.Jr."/>
            <person name="Morgan M.S."/>
            <person name="Arlian L.G."/>
        </authorList>
    </citation>
    <scope>NUCLEOTIDE SEQUENCE [LARGE SCALE GENOMIC DNA]</scope>
    <source>
        <strain evidence="3">Arlian Lab</strain>
    </source>
</reference>
<dbReference type="Proteomes" id="UP000616769">
    <property type="component" value="Unassembled WGS sequence"/>
</dbReference>
<feature type="compositionally biased region" description="Basic and acidic residues" evidence="2">
    <location>
        <begin position="511"/>
        <end position="523"/>
    </location>
</feature>
<feature type="coiled-coil region" evidence="1">
    <location>
        <begin position="416"/>
        <end position="443"/>
    </location>
</feature>
<dbReference type="VEuPathDB" id="VectorBase:SSCA010394"/>
<comment type="caution">
    <text evidence="3">The sequence shown here is derived from an EMBL/GenBank/DDBJ whole genome shotgun (WGS) entry which is preliminary data.</text>
</comment>
<name>A0A132AD56_SARSC</name>
<feature type="non-terminal residue" evidence="3">
    <location>
        <position position="1"/>
    </location>
</feature>
<feature type="region of interest" description="Disordered" evidence="2">
    <location>
        <begin position="44"/>
        <end position="75"/>
    </location>
</feature>
<organism evidence="3 4">
    <name type="scientific">Sarcoptes scabiei</name>
    <name type="common">Itch mite</name>
    <name type="synonym">Acarus scabiei</name>
    <dbReference type="NCBI Taxonomy" id="52283"/>
    <lineage>
        <taxon>Eukaryota</taxon>
        <taxon>Metazoa</taxon>
        <taxon>Ecdysozoa</taxon>
        <taxon>Arthropoda</taxon>
        <taxon>Chelicerata</taxon>
        <taxon>Arachnida</taxon>
        <taxon>Acari</taxon>
        <taxon>Acariformes</taxon>
        <taxon>Sarcoptiformes</taxon>
        <taxon>Astigmata</taxon>
        <taxon>Psoroptidia</taxon>
        <taxon>Sarcoptoidea</taxon>
        <taxon>Sarcoptidae</taxon>
        <taxon>Sarcoptinae</taxon>
        <taxon>Sarcoptes</taxon>
    </lineage>
</organism>
<protein>
    <submittedName>
        <fullName evidence="3">Uncharacterized protein</fullName>
    </submittedName>
</protein>
<dbReference type="AlphaFoldDB" id="A0A132AD56"/>
<feature type="compositionally biased region" description="Basic and acidic residues" evidence="2">
    <location>
        <begin position="469"/>
        <end position="482"/>
    </location>
</feature>
<evidence type="ECO:0000256" key="2">
    <source>
        <dbReference type="SAM" id="MobiDB-lite"/>
    </source>
</evidence>
<feature type="compositionally biased region" description="Basic residues" evidence="2">
    <location>
        <begin position="558"/>
        <end position="576"/>
    </location>
</feature>
<evidence type="ECO:0000256" key="1">
    <source>
        <dbReference type="SAM" id="Coils"/>
    </source>
</evidence>
<proteinExistence type="predicted"/>
<sequence>KAEDQKKPEESKPETSEVVPESLNKVETKEEFITEVITDIETGKKKIVKKKKPEQGVDAETPSSKTSKNTDVSLQSSIEDDSHFRAGEIYEAESEDIVGINSSEIIETSVILRQCCLNKVFNRKSGSELLDNASSNQTSGISDSKPISMSILVALTHDGEKPRAEYVDSVIKFDGSQILINLWTPIKTFIKQLYFDIPLRLEGNESVEFIDHLQNFHKIDEDTIARYRQANSIKCRTNIKLEMNCCYAEIVDINVFESCRPFICDLTEERAELKIVEPYYYTVTVKEVKVYEFIKIFQEDKSIEDGMENHGSLDQHYILKSVECDDTKIELIKIEGSLGENVEGFYMFKKPEDNKEGEGAHVIRKQELEDDGDYREEKIAELNETDNIRVIELNFDDDQTNKLEGFIPSVELFEEEKEIRIDFENDQIEIETLEEENETLFENEAQFYVELADDAEQIESHHLKRKDSKPKLVEGGDKDRTESVSTEISEEIVEMKRPGDEHRKIPIDEEFEKPIDGGIEKPMKKQRNPQKLVGKNPLKLMKRNQLMKKQRNLEKSNKKILIRSQLKKKSKSLKTL</sequence>
<feature type="region of interest" description="Disordered" evidence="2">
    <location>
        <begin position="511"/>
        <end position="531"/>
    </location>
</feature>